<dbReference type="Pfam" id="PF00067">
    <property type="entry name" value="p450"/>
    <property type="match status" value="1"/>
</dbReference>
<feature type="region of interest" description="Disordered" evidence="5">
    <location>
        <begin position="690"/>
        <end position="715"/>
    </location>
</feature>
<keyword evidence="3" id="KW-0560">Oxidoreductase</keyword>
<reference evidence="6 7" key="1">
    <citation type="journal article" date="2024" name="Microbiol. Resour. Announc.">
        <title>Genome annotations for the ascomycete fungi Trichoderma harzianum, Trichoderma aggressivum, and Purpureocillium lilacinum.</title>
        <authorList>
            <person name="Beijen E.P.W."/>
            <person name="Ohm R.A."/>
        </authorList>
    </citation>
    <scope>NUCLEOTIDE SEQUENCE [LARGE SCALE GENOMIC DNA]</scope>
    <source>
        <strain evidence="6 7">CBS 150709</strain>
    </source>
</reference>
<dbReference type="PRINTS" id="PR00463">
    <property type="entry name" value="EP450I"/>
</dbReference>
<dbReference type="PANTHER" id="PTHR46300">
    <property type="entry name" value="P450, PUTATIVE (EUROFUNG)-RELATED-RELATED"/>
    <property type="match status" value="1"/>
</dbReference>
<dbReference type="PROSITE" id="PS00086">
    <property type="entry name" value="CYTOCHROME_P450"/>
    <property type="match status" value="1"/>
</dbReference>
<dbReference type="PRINTS" id="PR00385">
    <property type="entry name" value="P450"/>
</dbReference>
<keyword evidence="4" id="KW-0408">Iron</keyword>
<evidence type="ECO:0000256" key="2">
    <source>
        <dbReference type="ARBA" id="ARBA00022723"/>
    </source>
</evidence>
<evidence type="ECO:0000256" key="1">
    <source>
        <dbReference type="ARBA" id="ARBA00010617"/>
    </source>
</evidence>
<organism evidence="6 7">
    <name type="scientific">Purpureocillium lilacinum</name>
    <name type="common">Paecilomyces lilacinus</name>
    <dbReference type="NCBI Taxonomy" id="33203"/>
    <lineage>
        <taxon>Eukaryota</taxon>
        <taxon>Fungi</taxon>
        <taxon>Dikarya</taxon>
        <taxon>Ascomycota</taxon>
        <taxon>Pezizomycotina</taxon>
        <taxon>Sordariomycetes</taxon>
        <taxon>Hypocreomycetidae</taxon>
        <taxon>Hypocreales</taxon>
        <taxon>Ophiocordycipitaceae</taxon>
        <taxon>Purpureocillium</taxon>
    </lineage>
</organism>
<dbReference type="EMBL" id="JAWRVI010000048">
    <property type="protein sequence ID" value="KAK4084936.1"/>
    <property type="molecule type" value="Genomic_DNA"/>
</dbReference>
<feature type="compositionally biased region" description="Gly residues" evidence="5">
    <location>
        <begin position="702"/>
        <end position="713"/>
    </location>
</feature>
<comment type="caution">
    <text evidence="6">The sequence shown here is derived from an EMBL/GenBank/DDBJ whole genome shotgun (WGS) entry which is preliminary data.</text>
</comment>
<keyword evidence="2" id="KW-0479">Metal-binding</keyword>
<gene>
    <name evidence="6" type="ORF">Purlil1_9971</name>
</gene>
<evidence type="ECO:0000313" key="7">
    <source>
        <dbReference type="Proteomes" id="UP001287286"/>
    </source>
</evidence>
<protein>
    <recommendedName>
        <fullName evidence="8">O-methylsterigmatocystin oxidoreductase</fullName>
    </recommendedName>
</protein>
<feature type="region of interest" description="Disordered" evidence="5">
    <location>
        <begin position="110"/>
        <end position="140"/>
    </location>
</feature>
<dbReference type="InterPro" id="IPR017972">
    <property type="entry name" value="Cyt_P450_CS"/>
</dbReference>
<dbReference type="Gene3D" id="1.10.630.10">
    <property type="entry name" value="Cytochrome P450"/>
    <property type="match status" value="1"/>
</dbReference>
<dbReference type="InterPro" id="IPR036396">
    <property type="entry name" value="Cyt_P450_sf"/>
</dbReference>
<evidence type="ECO:0000313" key="6">
    <source>
        <dbReference type="EMBL" id="KAK4084936.1"/>
    </source>
</evidence>
<dbReference type="PANTHER" id="PTHR46300:SF5">
    <property type="entry name" value="CYTOCHROME P450"/>
    <property type="match status" value="1"/>
</dbReference>
<dbReference type="InterPro" id="IPR001128">
    <property type="entry name" value="Cyt_P450"/>
</dbReference>
<dbReference type="SUPFAM" id="SSF48264">
    <property type="entry name" value="Cytochrome P450"/>
    <property type="match status" value="1"/>
</dbReference>
<keyword evidence="7" id="KW-1185">Reference proteome</keyword>
<evidence type="ECO:0000256" key="3">
    <source>
        <dbReference type="ARBA" id="ARBA00023002"/>
    </source>
</evidence>
<accession>A0ABR0BNL8</accession>
<dbReference type="InterPro" id="IPR002401">
    <property type="entry name" value="Cyt_P450_E_grp-I"/>
</dbReference>
<dbReference type="InterPro" id="IPR050364">
    <property type="entry name" value="Cytochrome_P450_fung"/>
</dbReference>
<comment type="similarity">
    <text evidence="1">Belongs to the cytochrome P450 family.</text>
</comment>
<proteinExistence type="inferred from homology"/>
<dbReference type="CDD" id="cd11065">
    <property type="entry name" value="CYP64-like"/>
    <property type="match status" value="1"/>
</dbReference>
<dbReference type="Proteomes" id="UP001287286">
    <property type="component" value="Unassembled WGS sequence"/>
</dbReference>
<evidence type="ECO:0000256" key="4">
    <source>
        <dbReference type="ARBA" id="ARBA00023004"/>
    </source>
</evidence>
<evidence type="ECO:0008006" key="8">
    <source>
        <dbReference type="Google" id="ProtNLM"/>
    </source>
</evidence>
<name>A0ABR0BNL8_PURLI</name>
<sequence length="799" mass="87944">MLSFTLALYLWTSRRSQRYVGGMKLHRPLPMSPTCQKAMATISISPPTAGPTERKSAISAAPRVGALSAVRDSGGPAVTASRTRRVPRLTFMPGGVDFCLRSATDLFTEQPQAGDSGRASVAPAPSECRGQGLRERRRHAGPSPLQLLALAAGSLQRLVEPRRMPRGRQAYYIASIACCCATGTRWISISYLRHLIANATVPSAKHHHLTARHHRARPSICTSRRLRPSRSFRHFDTHTTLINAIDASSLAMALARLLLGPAGLAVLLAAAALFLASRAAGLGGGSSRPRRFPRLLLPRLVLPRRGGRPPLPPGPPGEPVLGHLRVVPAYGPEYAYMRWSREYGSDVLFLRVLGQPVVVLNSVRAAVDLLDKRGANYSDRPRFVLFEVMGWGKTLTFLRHGPDFRTHRRILQRSFQKGSIVQYQALQCRETAVMLRGFLDRGPGGWDKALRRFATAVVLGIGFGIAIDSDDDPLVQVAADASYALGHGGAPAGTPVDFFPFLRWLPRWFHDRSLRFARDWRWAIRGLHDRPFEAVLALAARDRRRSLIKEMLDQREAQLARGETPELTHDDIKGAAGAVFAAGQDTTWATLLVFVLNMVLHPEVQDKARRLLDEVVGRDRLPAFGDRPRLTYIDYIVQEALRWCPVSPIGVPHRSLADDVYNGYWIPAGSFVYANARAMTHDPDTYADPDAFNPDRFAPPAGGEGDGSGGGLGEPFPSGQFGFGRRVCIGKHLAEASVWIVVASVLSTMRIEKARDEHGNEIEPEVELTQGLTSHPKPFPCRIVPRDERAAELVRRAET</sequence>
<evidence type="ECO:0000256" key="5">
    <source>
        <dbReference type="SAM" id="MobiDB-lite"/>
    </source>
</evidence>